<protein>
    <submittedName>
        <fullName evidence="1">Uncharacterized protein</fullName>
    </submittedName>
</protein>
<keyword evidence="2" id="KW-1185">Reference proteome</keyword>
<organism evidence="1 2">
    <name type="scientific">Klebsiella phage vB_KpnM_JustaPhage</name>
    <dbReference type="NCBI Taxonomy" id="2894801"/>
    <lineage>
        <taxon>Viruses</taxon>
        <taxon>Duplodnaviria</taxon>
        <taxon>Heunggongvirae</taxon>
        <taxon>Uroviricota</taxon>
        <taxon>Caudoviricetes</taxon>
        <taxon>Jameshumphriesvirinae</taxon>
        <taxon>Sircambvirus</taxon>
        <taxon>Sircambvirus justaphage</taxon>
    </lineage>
</organism>
<dbReference type="EMBL" id="OK499978">
    <property type="protein sequence ID" value="UGO49366.1"/>
    <property type="molecule type" value="Genomic_DNA"/>
</dbReference>
<dbReference type="Proteomes" id="UP000828100">
    <property type="component" value="Segment"/>
</dbReference>
<reference evidence="1 2" key="1">
    <citation type="submission" date="2021-10" db="EMBL/GenBank/DDBJ databases">
        <authorList>
            <person name="Findley J."/>
            <person name="Arens D."/>
            <person name="Edvalson L."/>
            <person name="Sharman N."/>
            <person name="Grose J.H."/>
        </authorList>
    </citation>
    <scope>NUCLEOTIDE SEQUENCE [LARGE SCALE GENOMIC DNA]</scope>
</reference>
<sequence length="50" mass="6189">MPKFTECYKTMKPYIIRRLIFFARLMNVEPDWQKVGDFLQKYCIKVEKIK</sequence>
<proteinExistence type="predicted"/>
<evidence type="ECO:0000313" key="2">
    <source>
        <dbReference type="Proteomes" id="UP000828100"/>
    </source>
</evidence>
<accession>A0AAE9CCS7</accession>
<name>A0AAE9CCS7_9CAUD</name>
<gene>
    <name evidence="1" type="ORF">JUSTAPHAGE_29</name>
</gene>
<evidence type="ECO:0000313" key="1">
    <source>
        <dbReference type="EMBL" id="UGO49366.1"/>
    </source>
</evidence>